<organism evidence="2 3">
    <name type="scientific">Nocardia mexicana</name>
    <dbReference type="NCBI Taxonomy" id="279262"/>
    <lineage>
        <taxon>Bacteria</taxon>
        <taxon>Bacillati</taxon>
        <taxon>Actinomycetota</taxon>
        <taxon>Actinomycetes</taxon>
        <taxon>Mycobacteriales</taxon>
        <taxon>Nocardiaceae</taxon>
        <taxon>Nocardia</taxon>
    </lineage>
</organism>
<dbReference type="Proteomes" id="UP000255355">
    <property type="component" value="Unassembled WGS sequence"/>
</dbReference>
<sequence>MPGAPLSIRVAAVGVGIHAINHIIVNLVPPVGWNVGTIYHLIGAPLYAALILPLLRGRNWARIAITVLLASQFAGRFVVWILFPTSGVHLALIAGWTITLIALTAMWAPQPARAHFRRTPSGDTSSTAAAIET</sequence>
<dbReference type="EMBL" id="QQAZ01000010">
    <property type="protein sequence ID" value="RDI46701.1"/>
    <property type="molecule type" value="Genomic_DNA"/>
</dbReference>
<comment type="caution">
    <text evidence="2">The sequence shown here is derived from an EMBL/GenBank/DDBJ whole genome shotgun (WGS) entry which is preliminary data.</text>
</comment>
<evidence type="ECO:0000313" key="3">
    <source>
        <dbReference type="Proteomes" id="UP000255355"/>
    </source>
</evidence>
<keyword evidence="1" id="KW-0812">Transmembrane</keyword>
<keyword evidence="1" id="KW-1133">Transmembrane helix</keyword>
<feature type="transmembrane region" description="Helical" evidence="1">
    <location>
        <begin position="89"/>
        <end position="108"/>
    </location>
</feature>
<evidence type="ECO:0000256" key="1">
    <source>
        <dbReference type="SAM" id="Phobius"/>
    </source>
</evidence>
<accession>A0A370GT81</accession>
<keyword evidence="1" id="KW-0472">Membrane</keyword>
<proteinExistence type="predicted"/>
<feature type="transmembrane region" description="Helical" evidence="1">
    <location>
        <begin position="37"/>
        <end position="55"/>
    </location>
</feature>
<reference evidence="2 3" key="1">
    <citation type="submission" date="2018-07" db="EMBL/GenBank/DDBJ databases">
        <title>Genomic Encyclopedia of Type Strains, Phase IV (KMG-IV): sequencing the most valuable type-strain genomes for metagenomic binning, comparative biology and taxonomic classification.</title>
        <authorList>
            <person name="Goeker M."/>
        </authorList>
    </citation>
    <scope>NUCLEOTIDE SEQUENCE [LARGE SCALE GENOMIC DNA]</scope>
    <source>
        <strain evidence="2 3">DSM 44952</strain>
    </source>
</reference>
<keyword evidence="3" id="KW-1185">Reference proteome</keyword>
<dbReference type="STRING" id="1210089.GCA_001613165_06858"/>
<feature type="transmembrane region" description="Helical" evidence="1">
    <location>
        <begin position="62"/>
        <end position="83"/>
    </location>
</feature>
<dbReference type="AlphaFoldDB" id="A0A370GT81"/>
<name>A0A370GT81_9NOCA</name>
<gene>
    <name evidence="2" type="ORF">DFR68_110106</name>
</gene>
<dbReference type="OrthoDB" id="4557993at2"/>
<protein>
    <submittedName>
        <fullName evidence="2">Uncharacterized protein</fullName>
    </submittedName>
</protein>
<feature type="transmembrane region" description="Helical" evidence="1">
    <location>
        <begin position="7"/>
        <end position="25"/>
    </location>
</feature>
<dbReference type="RefSeq" id="WP_068029584.1">
    <property type="nucleotide sequence ID" value="NZ_QQAZ01000010.1"/>
</dbReference>
<evidence type="ECO:0000313" key="2">
    <source>
        <dbReference type="EMBL" id="RDI46701.1"/>
    </source>
</evidence>